<keyword evidence="2" id="KW-1185">Reference proteome</keyword>
<dbReference type="GeneID" id="36522406"/>
<sequence length="338" mass="38274">MSDFKYTGYVPGRELVVEIDKILRAAGIPSVLWHHVLMDIYGVPMIGLVIDFVIPDHQIDAAVQALKDANFSDGDDKDIAGSCHWNCRKKKEDIQTTAPWPCHWFHLHSAPWTPDLPFSEDEFNSMSRGHFHSDICLHRKSETLWALPDPSLEDPAPDDPNYMLATDPRLPDGEFPVLSRGRYTVPGCRVQIPTPTRFTESLILNIVRELEMVDHGFFWEHKLKYMGQYVYKKSIDEDFLSPATLDPSLGKIWKAYLKSPAPVMEFHRKHFIPLREALIRKGTLPDTAVPWVMTADEEMVLVYARAAEDRAIRERYAAEKAAAGTDATGTDAAGTDAR</sequence>
<dbReference type="OrthoDB" id="4499271at2759"/>
<organism evidence="1 2">
    <name type="scientific">Aspergillus candidus</name>
    <dbReference type="NCBI Taxonomy" id="41067"/>
    <lineage>
        <taxon>Eukaryota</taxon>
        <taxon>Fungi</taxon>
        <taxon>Dikarya</taxon>
        <taxon>Ascomycota</taxon>
        <taxon>Pezizomycotina</taxon>
        <taxon>Eurotiomycetes</taxon>
        <taxon>Eurotiomycetidae</taxon>
        <taxon>Eurotiales</taxon>
        <taxon>Aspergillaceae</taxon>
        <taxon>Aspergillus</taxon>
        <taxon>Aspergillus subgen. Circumdati</taxon>
    </lineage>
</organism>
<reference evidence="1 2" key="1">
    <citation type="submission" date="2017-12" db="EMBL/GenBank/DDBJ databases">
        <authorList>
            <consortium name="DOE Joint Genome Institute"/>
            <person name="Haridas S."/>
            <person name="Kjaerbolling I."/>
            <person name="Vesth T.C."/>
            <person name="Frisvad J.C."/>
            <person name="Nybo J.L."/>
            <person name="Theobald S."/>
            <person name="Kuo A."/>
            <person name="Bowyer P."/>
            <person name="Matsuda Y."/>
            <person name="Mondo S."/>
            <person name="Lyhne E.K."/>
            <person name="Kogle M.E."/>
            <person name="Clum A."/>
            <person name="Lipzen A."/>
            <person name="Salamov A."/>
            <person name="Ngan C.Y."/>
            <person name="Daum C."/>
            <person name="Chiniquy J."/>
            <person name="Barry K."/>
            <person name="LaButti K."/>
            <person name="Simmons B.A."/>
            <person name="Magnuson J.K."/>
            <person name="Mortensen U.H."/>
            <person name="Larsen T.O."/>
            <person name="Grigoriev I.V."/>
            <person name="Baker S.E."/>
            <person name="Andersen M.R."/>
            <person name="Nordberg H.P."/>
            <person name="Cantor M.N."/>
            <person name="Hua S.X."/>
        </authorList>
    </citation>
    <scope>NUCLEOTIDE SEQUENCE [LARGE SCALE GENOMIC DNA]</scope>
    <source>
        <strain evidence="1 2">CBS 102.13</strain>
    </source>
</reference>
<gene>
    <name evidence="1" type="ORF">BDW47DRAFT_118669</name>
</gene>
<evidence type="ECO:0000313" key="2">
    <source>
        <dbReference type="Proteomes" id="UP000234585"/>
    </source>
</evidence>
<dbReference type="Proteomes" id="UP000234585">
    <property type="component" value="Unassembled WGS sequence"/>
</dbReference>
<protein>
    <submittedName>
        <fullName evidence="1">Uncharacterized protein</fullName>
    </submittedName>
</protein>
<dbReference type="AlphaFoldDB" id="A0A2I2F7F5"/>
<evidence type="ECO:0000313" key="1">
    <source>
        <dbReference type="EMBL" id="PLB36560.1"/>
    </source>
</evidence>
<name>A0A2I2F7F5_ASPCN</name>
<dbReference type="RefSeq" id="XP_024670572.1">
    <property type="nucleotide sequence ID" value="XM_024815246.1"/>
</dbReference>
<accession>A0A2I2F7F5</accession>
<proteinExistence type="predicted"/>
<dbReference type="EMBL" id="KZ559150">
    <property type="protein sequence ID" value="PLB36560.1"/>
    <property type="molecule type" value="Genomic_DNA"/>
</dbReference>